<gene>
    <name evidence="2" type="ORF">B0A62_13625</name>
    <name evidence="1" type="ORF">IW20_21670</name>
</gene>
<dbReference type="Proteomes" id="UP000198424">
    <property type="component" value="Unassembled WGS sequence"/>
</dbReference>
<proteinExistence type="predicted"/>
<evidence type="ECO:0000313" key="3">
    <source>
        <dbReference type="Proteomes" id="UP000028712"/>
    </source>
</evidence>
<reference evidence="1 3" key="1">
    <citation type="submission" date="2014-07" db="EMBL/GenBank/DDBJ databases">
        <title>Genome of Flavobacterium hydatis DSM 2063.</title>
        <authorList>
            <person name="Pipes S.E."/>
            <person name="Stropko S.J."/>
            <person name="Newman J.D."/>
        </authorList>
    </citation>
    <scope>NUCLEOTIDE SEQUENCE [LARGE SCALE GENOMIC DNA]</scope>
    <source>
        <strain evidence="1 3">DSM 2063</strain>
    </source>
</reference>
<accession>A0A086A068</accession>
<evidence type="ECO:0000313" key="1">
    <source>
        <dbReference type="EMBL" id="KFF10082.1"/>
    </source>
</evidence>
<dbReference type="EMBL" id="MUGY01000015">
    <property type="protein sequence ID" value="OXA93281.1"/>
    <property type="molecule type" value="Genomic_DNA"/>
</dbReference>
<comment type="caution">
    <text evidence="1">The sequence shown here is derived from an EMBL/GenBank/DDBJ whole genome shotgun (WGS) entry which is preliminary data.</text>
</comment>
<dbReference type="EMBL" id="JPRM01000042">
    <property type="protein sequence ID" value="KFF10082.1"/>
    <property type="molecule type" value="Genomic_DNA"/>
</dbReference>
<dbReference type="AlphaFoldDB" id="A0A086A068"/>
<evidence type="ECO:0000313" key="2">
    <source>
        <dbReference type="EMBL" id="OXA93281.1"/>
    </source>
</evidence>
<organism evidence="1 3">
    <name type="scientific">Flavobacterium hydatis</name>
    <name type="common">Cytophaga aquatilis</name>
    <dbReference type="NCBI Taxonomy" id="991"/>
    <lineage>
        <taxon>Bacteria</taxon>
        <taxon>Pseudomonadati</taxon>
        <taxon>Bacteroidota</taxon>
        <taxon>Flavobacteriia</taxon>
        <taxon>Flavobacteriales</taxon>
        <taxon>Flavobacteriaceae</taxon>
        <taxon>Flavobacterium</taxon>
    </lineage>
</organism>
<keyword evidence="4" id="KW-1185">Reference proteome</keyword>
<reference evidence="2 4" key="2">
    <citation type="submission" date="2016-11" db="EMBL/GenBank/DDBJ databases">
        <title>Whole genomes of Flavobacteriaceae.</title>
        <authorList>
            <person name="Stine C."/>
            <person name="Li C."/>
            <person name="Tadesse D."/>
        </authorList>
    </citation>
    <scope>NUCLEOTIDE SEQUENCE [LARGE SCALE GENOMIC DNA]</scope>
    <source>
        <strain evidence="2 4">ATCC 29551</strain>
    </source>
</reference>
<name>A0A086A068_FLAHY</name>
<sequence length="134" mass="15801">MLFVLSSVYGIHKLPPIDSINDIENKCSVTTVTLKTERIEKKRKFLFWKLPHKKIIHIDKVFDSNGKRILKKTSIAICSSDACDNIKYRRVKIVNNEIWIFHYNRNLEKAIIKHYDFCGKFLGQKAWVNESFID</sequence>
<dbReference type="STRING" id="991.IW20_21670"/>
<dbReference type="Proteomes" id="UP000028712">
    <property type="component" value="Unassembled WGS sequence"/>
</dbReference>
<protein>
    <submittedName>
        <fullName evidence="1">Uncharacterized protein</fullName>
    </submittedName>
</protein>
<evidence type="ECO:0000313" key="4">
    <source>
        <dbReference type="Proteomes" id="UP000198424"/>
    </source>
</evidence>